<evidence type="ECO:0000313" key="3">
    <source>
        <dbReference type="Proteomes" id="UP000325161"/>
    </source>
</evidence>
<sequence>MRIAAAQAGFCSFSKPDASSNRQEEAPLADKHGAQILPWQDYQSDTPQQQTITSAPARQSRSRALQSTRELVGEHPAFLRFSGSDTDISVALRQHSADGIKPKYGRRYSCAG</sequence>
<accession>A0A5C0B3K4</accession>
<reference evidence="2 3" key="1">
    <citation type="submission" date="2019-08" db="EMBL/GenBank/DDBJ databases">
        <title>Amphibian skin-associated Pigmentiphaga: genome sequence and occurrence across geography and hosts.</title>
        <authorList>
            <person name="Bletz M.C."/>
            <person name="Bunk B."/>
            <person name="Sproeer C."/>
            <person name="Biwer P."/>
            <person name="Reiter S."/>
            <person name="Rabemananjara F.C.E."/>
            <person name="Schulz S."/>
            <person name="Overmann J."/>
            <person name="Vences M."/>
        </authorList>
    </citation>
    <scope>NUCLEOTIDE SEQUENCE [LARGE SCALE GENOMIC DNA]</scope>
    <source>
        <strain evidence="2 3">Mada1488</strain>
    </source>
</reference>
<gene>
    <name evidence="2" type="ORF">FXN63_23695</name>
</gene>
<name>A0A5C0B3K4_9BURK</name>
<dbReference type="KEGG" id="pacr:FXN63_23695"/>
<evidence type="ECO:0000256" key="1">
    <source>
        <dbReference type="SAM" id="MobiDB-lite"/>
    </source>
</evidence>
<organism evidence="2 3">
    <name type="scientific">Pigmentiphaga aceris</name>
    <dbReference type="NCBI Taxonomy" id="1940612"/>
    <lineage>
        <taxon>Bacteria</taxon>
        <taxon>Pseudomonadati</taxon>
        <taxon>Pseudomonadota</taxon>
        <taxon>Betaproteobacteria</taxon>
        <taxon>Burkholderiales</taxon>
        <taxon>Alcaligenaceae</taxon>
        <taxon>Pigmentiphaga</taxon>
    </lineage>
</organism>
<dbReference type="EMBL" id="CP043046">
    <property type="protein sequence ID" value="QEI08504.1"/>
    <property type="molecule type" value="Genomic_DNA"/>
</dbReference>
<proteinExistence type="predicted"/>
<dbReference type="AlphaFoldDB" id="A0A5C0B3K4"/>
<feature type="region of interest" description="Disordered" evidence="1">
    <location>
        <begin position="43"/>
        <end position="66"/>
    </location>
</feature>
<dbReference type="RefSeq" id="WP_148817975.1">
    <property type="nucleotide sequence ID" value="NZ_CP043046.1"/>
</dbReference>
<dbReference type="Proteomes" id="UP000325161">
    <property type="component" value="Chromosome"/>
</dbReference>
<protein>
    <submittedName>
        <fullName evidence="2">Uncharacterized protein</fullName>
    </submittedName>
</protein>
<keyword evidence="3" id="KW-1185">Reference proteome</keyword>
<evidence type="ECO:0000313" key="2">
    <source>
        <dbReference type="EMBL" id="QEI08504.1"/>
    </source>
</evidence>